<evidence type="ECO:0000256" key="10">
    <source>
        <dbReference type="ARBA" id="ARBA00023228"/>
    </source>
</evidence>
<evidence type="ECO:0000256" key="3">
    <source>
        <dbReference type="ARBA" id="ARBA00004155"/>
    </source>
</evidence>
<keyword evidence="9 11" id="KW-0472">Membrane</keyword>
<feature type="transmembrane region" description="Helical" evidence="11">
    <location>
        <begin position="207"/>
        <end position="230"/>
    </location>
</feature>
<keyword evidence="7 11" id="KW-0378">Hydrolase</keyword>
<evidence type="ECO:0000256" key="8">
    <source>
        <dbReference type="ARBA" id="ARBA00022989"/>
    </source>
</evidence>
<evidence type="ECO:0000256" key="2">
    <source>
        <dbReference type="ARBA" id="ARBA00004107"/>
    </source>
</evidence>
<dbReference type="PANTHER" id="PTHR21014">
    <property type="entry name" value="PHOSPHATIDYLINOSITOL-4,5-BISPHOSPHATE 4-PHOSPHATASE"/>
    <property type="match status" value="1"/>
</dbReference>
<dbReference type="Proteomes" id="UP000694888">
    <property type="component" value="Unplaced"/>
</dbReference>
<comment type="function">
    <text evidence="11">Catalyzes the hydrolysis of phosphatidylinositol-4,5-bisphosphate (PtdIns-4,5-P2) to phosphatidylinositol-4-phosphate (PtdIns-4-P).</text>
</comment>
<evidence type="ECO:0000256" key="5">
    <source>
        <dbReference type="ARBA" id="ARBA00022692"/>
    </source>
</evidence>
<comment type="subcellular location">
    <subcellularLocation>
        <location evidence="2 11">Late endosome membrane</location>
        <topology evidence="2 11">Multi-pass membrane protein</topology>
    </subcellularLocation>
    <subcellularLocation>
        <location evidence="3 11">Lysosome membrane</location>
        <topology evidence="3 11">Multi-pass membrane protein</topology>
    </subcellularLocation>
</comment>
<keyword evidence="5 11" id="KW-0812">Transmembrane</keyword>
<evidence type="ECO:0000256" key="1">
    <source>
        <dbReference type="ARBA" id="ARBA00001261"/>
    </source>
</evidence>
<organism evidence="13 14">
    <name type="scientific">Aplysia californica</name>
    <name type="common">California sea hare</name>
    <dbReference type="NCBI Taxonomy" id="6500"/>
    <lineage>
        <taxon>Eukaryota</taxon>
        <taxon>Metazoa</taxon>
        <taxon>Spiralia</taxon>
        <taxon>Lophotrochozoa</taxon>
        <taxon>Mollusca</taxon>
        <taxon>Gastropoda</taxon>
        <taxon>Heterobranchia</taxon>
        <taxon>Euthyneura</taxon>
        <taxon>Tectipleura</taxon>
        <taxon>Aplysiida</taxon>
        <taxon>Aplysioidea</taxon>
        <taxon>Aplysiidae</taxon>
        <taxon>Aplysia</taxon>
    </lineage>
</organism>
<dbReference type="RefSeq" id="XP_012937194.1">
    <property type="nucleotide sequence ID" value="XM_013081740.1"/>
</dbReference>
<evidence type="ECO:0000256" key="12">
    <source>
        <dbReference type="SAM" id="MobiDB-lite"/>
    </source>
</evidence>
<keyword evidence="8 11" id="KW-1133">Transmembrane helix</keyword>
<evidence type="ECO:0000256" key="4">
    <source>
        <dbReference type="ARBA" id="ARBA00012936"/>
    </source>
</evidence>
<evidence type="ECO:0000256" key="11">
    <source>
        <dbReference type="RuleBase" id="RU365008"/>
    </source>
</evidence>
<dbReference type="PANTHER" id="PTHR21014:SF6">
    <property type="entry name" value="PHOSPHATIDYLINOSITOL-4,5-BISPHOSPHATE 4-PHOSPHATASE"/>
    <property type="match status" value="1"/>
</dbReference>
<sequence length="243" mass="25894">MEGGVDVTKEVPPPPSYSQVTAQGSGGGIYTVPMGQGDLPPPYSPVPTAGESTINCQVCQAVINLEGQRHLTVVQCPTCKEGTAIQDPPPGQRRVRCVCNLLLLYPAGATKVYCVRATCRRLITVTNGIPMFSPAPMYCCVHCHQNFVYRGRTPLARCPYCSRVSAVGGQGRRKGLVYLVLGIILLAVATIITIGTYESAVEHGGYYVAWTGGFVAGIMFIIASLFYFIIPSSPPSSTQSSEG</sequence>
<evidence type="ECO:0000256" key="6">
    <source>
        <dbReference type="ARBA" id="ARBA00022753"/>
    </source>
</evidence>
<dbReference type="GeneID" id="101861948"/>
<feature type="transmembrane region" description="Helical" evidence="11">
    <location>
        <begin position="176"/>
        <end position="195"/>
    </location>
</feature>
<protein>
    <recommendedName>
        <fullName evidence="4 11">Phosphatidylinositol-4,5-bisphosphate 4-phosphatase</fullName>
        <ecNumber evidence="4 11">3.1.3.78</ecNumber>
    </recommendedName>
</protein>
<keyword evidence="13" id="KW-1185">Reference proteome</keyword>
<evidence type="ECO:0000313" key="13">
    <source>
        <dbReference type="Proteomes" id="UP000694888"/>
    </source>
</evidence>
<dbReference type="InterPro" id="IPR019178">
    <property type="entry name" value="PtdIns-P2-Ptase"/>
</dbReference>
<evidence type="ECO:0000313" key="14">
    <source>
        <dbReference type="RefSeq" id="XP_012937194.1"/>
    </source>
</evidence>
<evidence type="ECO:0000256" key="9">
    <source>
        <dbReference type="ARBA" id="ARBA00023136"/>
    </source>
</evidence>
<dbReference type="EC" id="3.1.3.78" evidence="4 11"/>
<feature type="region of interest" description="Disordered" evidence="12">
    <location>
        <begin position="1"/>
        <end position="23"/>
    </location>
</feature>
<keyword evidence="6 11" id="KW-0967">Endosome</keyword>
<dbReference type="Pfam" id="PF09788">
    <property type="entry name" value="Tmemb_55A"/>
    <property type="match status" value="1"/>
</dbReference>
<accession>A0ABM0ZYJ8</accession>
<proteinExistence type="predicted"/>
<keyword evidence="10 11" id="KW-0458">Lysosome</keyword>
<name>A0ABM0ZYJ8_APLCA</name>
<comment type="catalytic activity">
    <reaction evidence="1 11">
        <text>a 1,2-diacyl-sn-glycero-3-phospho-(1D-myo-inositol-4,5-bisphosphate) + H2O = a 1,2-diacyl-sn-glycero-3-phospho-(1D-myo-inositol-5-phosphate) + phosphate</text>
        <dbReference type="Rhea" id="RHEA:25674"/>
        <dbReference type="ChEBI" id="CHEBI:15377"/>
        <dbReference type="ChEBI" id="CHEBI:43474"/>
        <dbReference type="ChEBI" id="CHEBI:57795"/>
        <dbReference type="ChEBI" id="CHEBI:58456"/>
        <dbReference type="EC" id="3.1.3.78"/>
    </reaction>
</comment>
<evidence type="ECO:0000256" key="7">
    <source>
        <dbReference type="ARBA" id="ARBA00022801"/>
    </source>
</evidence>
<gene>
    <name evidence="14" type="primary">LOC101861948</name>
</gene>
<reference evidence="14" key="1">
    <citation type="submission" date="2025-08" db="UniProtKB">
        <authorList>
            <consortium name="RefSeq"/>
        </authorList>
    </citation>
    <scope>IDENTIFICATION</scope>
</reference>